<dbReference type="PANTHER" id="PTHR43540:SF3">
    <property type="entry name" value="ENTEROBACTIN SYNTHASE COMPONENT B"/>
    <property type="match status" value="1"/>
</dbReference>
<gene>
    <name evidence="3" type="ORF">BAUR9175_00349</name>
    <name evidence="4" type="ORF">EB834_10125</name>
</gene>
<dbReference type="InterPro" id="IPR016291">
    <property type="entry name" value="Isochorismatase"/>
</dbReference>
<evidence type="ECO:0000256" key="1">
    <source>
        <dbReference type="ARBA" id="ARBA00022801"/>
    </source>
</evidence>
<dbReference type="Proteomes" id="UP000234525">
    <property type="component" value="Unassembled WGS sequence"/>
</dbReference>
<keyword evidence="5" id="KW-1185">Reference proteome</keyword>
<dbReference type="AlphaFoldDB" id="A0A2H1HRD7"/>
<dbReference type="InterPro" id="IPR036380">
    <property type="entry name" value="Isochorismatase-like_sf"/>
</dbReference>
<dbReference type="InterPro" id="IPR050272">
    <property type="entry name" value="Isochorismatase-like_hydrls"/>
</dbReference>
<dbReference type="Proteomes" id="UP000297736">
    <property type="component" value="Unassembled WGS sequence"/>
</dbReference>
<dbReference type="Pfam" id="PF00857">
    <property type="entry name" value="Isochorismatase"/>
    <property type="match status" value="1"/>
</dbReference>
<dbReference type="PRINTS" id="PR01398">
    <property type="entry name" value="ISCHRISMTASE"/>
</dbReference>
<dbReference type="RefSeq" id="WP_101582794.1">
    <property type="nucleotide sequence ID" value="NZ_BJME01000005.1"/>
</dbReference>
<reference evidence="4 6" key="3">
    <citation type="submission" date="2018-10" db="EMBL/GenBank/DDBJ databases">
        <title>Brevibacterium genomes from Austrain hard cheese rinds.</title>
        <authorList>
            <person name="Anast J.M."/>
            <person name="Dzieciol M."/>
            <person name="Schultz D.L."/>
            <person name="Mann E."/>
            <person name="Wagner M."/>
            <person name="Schmitz-Esser S."/>
        </authorList>
    </citation>
    <scope>NUCLEOTIDE SEQUENCE [LARGE SCALE GENOMIC DNA]</scope>
    <source>
        <strain evidence="4 6">L261</strain>
    </source>
</reference>
<reference evidence="5" key="2">
    <citation type="submission" date="2017-03" db="EMBL/GenBank/DDBJ databases">
        <authorList>
            <person name="Monnet C."/>
        </authorList>
    </citation>
    <scope>NUCLEOTIDE SEQUENCE [LARGE SCALE GENOMIC DNA]</scope>
    <source>
        <strain evidence="5">ATCC 9175</strain>
    </source>
</reference>
<dbReference type="SUPFAM" id="SSF52499">
    <property type="entry name" value="Isochorismatase-like hydrolases"/>
    <property type="match status" value="1"/>
</dbReference>
<name>A0A2H1HRD7_BREAU</name>
<dbReference type="Gene3D" id="3.40.50.850">
    <property type="entry name" value="Isochorismatase-like"/>
    <property type="match status" value="1"/>
</dbReference>
<dbReference type="GO" id="GO:0008908">
    <property type="term" value="F:isochorismatase activity"/>
    <property type="evidence" value="ECO:0007669"/>
    <property type="project" value="InterPro"/>
</dbReference>
<evidence type="ECO:0000259" key="2">
    <source>
        <dbReference type="Pfam" id="PF00857"/>
    </source>
</evidence>
<feature type="domain" description="Isochorismatase-like" evidence="2">
    <location>
        <begin position="32"/>
        <end position="199"/>
    </location>
</feature>
<dbReference type="InterPro" id="IPR000868">
    <property type="entry name" value="Isochorismatase-like_dom"/>
</dbReference>
<dbReference type="PANTHER" id="PTHR43540">
    <property type="entry name" value="PEROXYUREIDOACRYLATE/UREIDOACRYLATE AMIDOHYDROLASE-RELATED"/>
    <property type="match status" value="1"/>
</dbReference>
<accession>A0A2H1HRD7</accession>
<evidence type="ECO:0000313" key="3">
    <source>
        <dbReference type="EMBL" id="SMX65488.1"/>
    </source>
</evidence>
<evidence type="ECO:0000313" key="5">
    <source>
        <dbReference type="Proteomes" id="UP000234525"/>
    </source>
</evidence>
<evidence type="ECO:0000313" key="4">
    <source>
        <dbReference type="EMBL" id="TGD38534.1"/>
    </source>
</evidence>
<organism evidence="3 5">
    <name type="scientific">Brevibacterium aurantiacum</name>
    <dbReference type="NCBI Taxonomy" id="273384"/>
    <lineage>
        <taxon>Bacteria</taxon>
        <taxon>Bacillati</taxon>
        <taxon>Actinomycetota</taxon>
        <taxon>Actinomycetes</taxon>
        <taxon>Micrococcales</taxon>
        <taxon>Brevibacteriaceae</taxon>
        <taxon>Brevibacterium</taxon>
    </lineage>
</organism>
<dbReference type="EMBL" id="FXZB01000002">
    <property type="protein sequence ID" value="SMX65488.1"/>
    <property type="molecule type" value="Genomic_DNA"/>
</dbReference>
<evidence type="ECO:0000313" key="6">
    <source>
        <dbReference type="Proteomes" id="UP000297736"/>
    </source>
</evidence>
<reference evidence="3" key="1">
    <citation type="submission" date="2017-03" db="EMBL/GenBank/DDBJ databases">
        <authorList>
            <person name="Afonso C.L."/>
            <person name="Miller P.J."/>
            <person name="Scott M.A."/>
            <person name="Spackman E."/>
            <person name="Goraichik I."/>
            <person name="Dimitrov K.M."/>
            <person name="Suarez D.L."/>
            <person name="Swayne D.E."/>
        </authorList>
    </citation>
    <scope>NUCLEOTIDE SEQUENCE [LARGE SCALE GENOMIC DNA]</scope>
    <source>
        <strain evidence="3">ATCC 9175</strain>
    </source>
</reference>
<dbReference type="EMBL" id="RHFF01000009">
    <property type="protein sequence ID" value="TGD38534.1"/>
    <property type="molecule type" value="Genomic_DNA"/>
</dbReference>
<protein>
    <submittedName>
        <fullName evidence="4">Isochorismatase family protein</fullName>
    </submittedName>
    <submittedName>
        <fullName evidence="3">Isochorismate hydrolase</fullName>
    </submittedName>
</protein>
<proteinExistence type="predicted"/>
<keyword evidence="1 3" id="KW-0378">Hydrolase</keyword>
<sequence length="207" mass="23055">MKHTFTTTSYAQVTIADVKTRGPGWALDWTRAALLVHDMQEYFVRALPAEPSHQLQSNVSRLVRLARDRGAPLIYSGQRGGMTLEERGLMTDFWGPGMDADEEDRRLVDSVEPTEQDSRITKRRYSAFTHTGLAELLSGFGKDQLIVCGIYLHVGILATAIDCVAEDIQCFVIGDATADFNRTLHIDTLEYIGDRCGQITFIGSDLI</sequence>